<evidence type="ECO:0000313" key="3">
    <source>
        <dbReference type="Proteomes" id="UP001149090"/>
    </source>
</evidence>
<dbReference type="Gene3D" id="3.30.710.10">
    <property type="entry name" value="Potassium Channel Kv1.1, Chain A"/>
    <property type="match status" value="1"/>
</dbReference>
<protein>
    <submittedName>
        <fullName evidence="2">Btb and math domain containing</fullName>
    </submittedName>
</protein>
<dbReference type="Proteomes" id="UP001149090">
    <property type="component" value="Unassembled WGS sequence"/>
</dbReference>
<evidence type="ECO:0000313" key="2">
    <source>
        <dbReference type="EMBL" id="KAJ5073084.1"/>
    </source>
</evidence>
<dbReference type="EMBL" id="JAPDFW010000077">
    <property type="protein sequence ID" value="KAJ5073084.1"/>
    <property type="molecule type" value="Genomic_DNA"/>
</dbReference>
<dbReference type="InterPro" id="IPR000210">
    <property type="entry name" value="BTB/POZ_dom"/>
</dbReference>
<dbReference type="PROSITE" id="PS50097">
    <property type="entry name" value="BTB"/>
    <property type="match status" value="1"/>
</dbReference>
<dbReference type="InterPro" id="IPR011333">
    <property type="entry name" value="SKP1/BTB/POZ_sf"/>
</dbReference>
<dbReference type="AlphaFoldDB" id="A0A9Q0LIL0"/>
<name>A0A9Q0LIL0_ANAIG</name>
<reference evidence="2" key="1">
    <citation type="submission" date="2022-10" db="EMBL/GenBank/DDBJ databases">
        <title>Novel sulphate-reducing endosymbionts in the free-living metamonad Anaeramoeba.</title>
        <authorList>
            <person name="Jerlstrom-Hultqvist J."/>
            <person name="Cepicka I."/>
            <person name="Gallot-Lavallee L."/>
            <person name="Salas-Leiva D."/>
            <person name="Curtis B.A."/>
            <person name="Zahonova K."/>
            <person name="Pipaliya S."/>
            <person name="Dacks J."/>
            <person name="Roger A.J."/>
        </authorList>
    </citation>
    <scope>NUCLEOTIDE SEQUENCE</scope>
    <source>
        <strain evidence="2">BMAN</strain>
    </source>
</reference>
<dbReference type="SUPFAM" id="SSF54695">
    <property type="entry name" value="POZ domain"/>
    <property type="match status" value="1"/>
</dbReference>
<dbReference type="CDD" id="cd18186">
    <property type="entry name" value="BTB_POZ_ZBTB_KLHL-like"/>
    <property type="match status" value="1"/>
</dbReference>
<accession>A0A9Q0LIL0</accession>
<dbReference type="OrthoDB" id="6359816at2759"/>
<keyword evidence="3" id="KW-1185">Reference proteome</keyword>
<proteinExistence type="predicted"/>
<organism evidence="2 3">
    <name type="scientific">Anaeramoeba ignava</name>
    <name type="common">Anaerobic marine amoeba</name>
    <dbReference type="NCBI Taxonomy" id="1746090"/>
    <lineage>
        <taxon>Eukaryota</taxon>
        <taxon>Metamonada</taxon>
        <taxon>Anaeramoebidae</taxon>
        <taxon>Anaeramoeba</taxon>
    </lineage>
</organism>
<evidence type="ECO:0000259" key="1">
    <source>
        <dbReference type="PROSITE" id="PS50097"/>
    </source>
</evidence>
<feature type="domain" description="BTB" evidence="1">
    <location>
        <begin position="40"/>
        <end position="107"/>
    </location>
</feature>
<dbReference type="Pfam" id="PF00651">
    <property type="entry name" value="BTB"/>
    <property type="match status" value="1"/>
</dbReference>
<comment type="caution">
    <text evidence="2">The sequence shown here is derived from an EMBL/GenBank/DDBJ whole genome shotgun (WGS) entry which is preliminary data.</text>
</comment>
<gene>
    <name evidence="2" type="ORF">M0811_09039</name>
</gene>
<sequence length="153" mass="18495">MIYSSKKTYSKLYKEIRRLLKEEEDLNENMQRIYFSEKEKDFIIQREEKEIKFPKLILIMRSELYRGMFLSVTEDSSNQVNDYSELSDEAFEILEYWIYTNQIKEGIEITQEIIDELEQASDYFELNESNPNLIDLLIEEFDNQNPNENSNEN</sequence>